<dbReference type="OrthoDB" id="9027184at2"/>
<evidence type="ECO:0000313" key="2">
    <source>
        <dbReference type="EMBL" id="SDK80870.1"/>
    </source>
</evidence>
<proteinExistence type="predicted"/>
<keyword evidence="3" id="KW-1185">Reference proteome</keyword>
<gene>
    <name evidence="2" type="ORF">SAMN05421869_11951</name>
</gene>
<reference evidence="2 3" key="1">
    <citation type="submission" date="2016-10" db="EMBL/GenBank/DDBJ databases">
        <authorList>
            <person name="de Groot N.N."/>
        </authorList>
    </citation>
    <scope>NUCLEOTIDE SEQUENCE [LARGE SCALE GENOMIC DNA]</scope>
    <source>
        <strain evidence="2 3">CGMCC 4.6533</strain>
    </source>
</reference>
<organism evidence="2 3">
    <name type="scientific">Nonomuraea jiangxiensis</name>
    <dbReference type="NCBI Taxonomy" id="633440"/>
    <lineage>
        <taxon>Bacteria</taxon>
        <taxon>Bacillati</taxon>
        <taxon>Actinomycetota</taxon>
        <taxon>Actinomycetes</taxon>
        <taxon>Streptosporangiales</taxon>
        <taxon>Streptosporangiaceae</taxon>
        <taxon>Nonomuraea</taxon>
    </lineage>
</organism>
<evidence type="ECO:0000256" key="1">
    <source>
        <dbReference type="SAM" id="MobiDB-lite"/>
    </source>
</evidence>
<evidence type="ECO:0000313" key="3">
    <source>
        <dbReference type="Proteomes" id="UP000199202"/>
    </source>
</evidence>
<protein>
    <submittedName>
        <fullName evidence="2">Putative baseplate assembly protein</fullName>
    </submittedName>
</protein>
<dbReference type="EMBL" id="FNDJ01000019">
    <property type="protein sequence ID" value="SDK80870.1"/>
    <property type="molecule type" value="Genomic_DNA"/>
</dbReference>
<dbReference type="AlphaFoldDB" id="A0A1G9EXR2"/>
<accession>A0A1G9EXR2</accession>
<dbReference type="STRING" id="633440.SAMN05421869_11951"/>
<sequence length="1076" mass="113636">MNLGDLRPGYVPEWTPGEHDPGAALLDIAARYLAIIEERLGLAPDKHYAVLLDLLGVRPCPARPASATVVVTLAEGAPDARLPAGTRLAAPPPPGGQAQISFETEQAVGLAGARLAEVVSLWPGRDQYVAHDPAGPLRPFDPRLLRNTPHLLYLAHDRLLDLGGRAEVTVGFDLSTPSDRPLDLAWEYWDGADWRPFLDASDSCAGLTRDGSYVLRAECAKSKPGEVDGVRSRWIRARLEETLPADPARVLPEVSAVTLSTTLTRSYASIWRVGERVGGRDGKVLVRLRDGGGVPLAGVPVSLLERPSTEDPATDPTDSADGPPSDPTGDLIGGSISGPTGNLIGGSTCGPIGDLIGGPTGDLVDGATDVNGEVVLDAEAGDTVVVRLGGFPQEHRLDRGDVTVTFGLDLAAPEQAVADGVEVDLSRPFHPLGVQPQPGAALYMRSEEALGRPGARVRVYLRPARTPEDELTPPTGAKPLPHLVSWEYFDGNGWRALPVDGTGDAPGAFRGHGFFELTVPRDLSETEVNGQRGRWLRARLLSGGYGVVRTLEGGLEFVVGQPPVLADLRFGYTWQDGPVAPETFRTYNDFAYGRAATPFSPVSDETPALYLGFDRKLPVDDVGLLLDLADEPDAPLLAWEYFDGLNWNELAVADGTLNLSVPGTVRLIGPEGSRAHPRFGESRHWLRARLAQDGPPGQPEVHAIHLNAVPVAQRQTVTGEPLGVSTGTPGQSFPFRVLPLLPGPGIEVRELSGRRAEVEWRALAATTSPPPQGTGSPRLVHDRLGRVTEVWMTWQDRPDLRASGPADRHFAVDHHRGLVLFGDGRHGMVPPDGAAVVATAYHAGGGPEGNLPPHSITQVLGAAVAIETVDNPGAADGGSSPEPVAALLRRGPGLIHARGRATTASDYAALALSLPAVAGAWAYPCLDVSGRAAAGWVTVVVIPHSTEPRPYPSPALREEVARTLAARAPATARLNVTGPDYLPVDVTVTLVPRSRSAAGAVEQAARQAINGFFQPRDGSGDVPVARLAALLEGLDGVDHLEELVLTARGVSHADNVPVPDGRLATAGDVRLNVIGG</sequence>
<name>A0A1G9EXR2_9ACTN</name>
<feature type="region of interest" description="Disordered" evidence="1">
    <location>
        <begin position="297"/>
        <end position="344"/>
    </location>
</feature>
<dbReference type="RefSeq" id="WP_090941679.1">
    <property type="nucleotide sequence ID" value="NZ_FNDJ01000019.1"/>
</dbReference>
<dbReference type="Proteomes" id="UP000199202">
    <property type="component" value="Unassembled WGS sequence"/>
</dbReference>